<evidence type="ECO:0000313" key="1">
    <source>
        <dbReference type="EMBL" id="VYT95534.1"/>
    </source>
</evidence>
<name>A0A6N3ASZ0_CLOBU</name>
<reference evidence="1" key="1">
    <citation type="submission" date="2019-11" db="EMBL/GenBank/DDBJ databases">
        <authorList>
            <person name="Feng L."/>
        </authorList>
    </citation>
    <scope>NUCLEOTIDE SEQUENCE</scope>
    <source>
        <strain evidence="1">CButyricumLFYP62</strain>
    </source>
</reference>
<dbReference type="SUPFAM" id="SSF143011">
    <property type="entry name" value="RelE-like"/>
    <property type="match status" value="1"/>
</dbReference>
<protein>
    <submittedName>
        <fullName evidence="1">Plasmid maintenance system killer protein</fullName>
    </submittedName>
</protein>
<dbReference type="AlphaFoldDB" id="A0A6N3ASZ0"/>
<proteinExistence type="predicted"/>
<sequence length="110" mass="12906">MLIGYSNKDTEKICNDDKVAKKKLGNAVSTKLFQRLQWLSKAPNLEFFNSTYRFLRVHKLSGNYDGMYALDINKQYRIVFYPCDEYGDPNYDDFKAISVVTIQEVSKHYE</sequence>
<gene>
    <name evidence="1" type="ORF">CBLFYP62_01156</name>
</gene>
<dbReference type="EMBL" id="CACRTU010000010">
    <property type="protein sequence ID" value="VYT95534.1"/>
    <property type="molecule type" value="Genomic_DNA"/>
</dbReference>
<accession>A0A6N3ASZ0</accession>
<dbReference type="RefSeq" id="WP_156736440.1">
    <property type="nucleotide sequence ID" value="NZ_CACRTU010000010.1"/>
</dbReference>
<dbReference type="Gene3D" id="3.30.2310.20">
    <property type="entry name" value="RelE-like"/>
    <property type="match status" value="1"/>
</dbReference>
<organism evidence="1">
    <name type="scientific">Clostridium butyricum</name>
    <dbReference type="NCBI Taxonomy" id="1492"/>
    <lineage>
        <taxon>Bacteria</taxon>
        <taxon>Bacillati</taxon>
        <taxon>Bacillota</taxon>
        <taxon>Clostridia</taxon>
        <taxon>Eubacteriales</taxon>
        <taxon>Clostridiaceae</taxon>
        <taxon>Clostridium</taxon>
    </lineage>
</organism>
<dbReference type="InterPro" id="IPR035093">
    <property type="entry name" value="RelE/ParE_toxin_dom_sf"/>
</dbReference>